<name>D3W627_PROAT</name>
<feature type="region of interest" description="Disordered" evidence="1">
    <location>
        <begin position="1"/>
        <end position="120"/>
    </location>
</feature>
<feature type="compositionally biased region" description="Low complexity" evidence="1">
    <location>
        <begin position="1"/>
        <end position="35"/>
    </location>
</feature>
<dbReference type="InterPro" id="IPR011989">
    <property type="entry name" value="ARM-like"/>
</dbReference>
<organism evidence="2">
    <name type="scientific">Protopterus aethiopicus</name>
    <name type="common">Marbled lungfish</name>
    <dbReference type="NCBI Taxonomy" id="7886"/>
    <lineage>
        <taxon>Eukaryota</taxon>
        <taxon>Metazoa</taxon>
        <taxon>Chordata</taxon>
        <taxon>Craniata</taxon>
        <taxon>Vertebrata</taxon>
        <taxon>Euteleostomi</taxon>
        <taxon>Dipnomorpha</taxon>
        <taxon>Ceratodontiformes</taxon>
        <taxon>Lepidosirenoidei</taxon>
        <taxon>Protopteridae</taxon>
        <taxon>Protopterus</taxon>
    </lineage>
</organism>
<reference evidence="2" key="1">
    <citation type="submission" date="2009-07" db="EMBL/GenBank/DDBJ databases">
        <title>The evolution of alternative splicing of transcripts encoding the microtubule-associated protein MAP215 in vertebrates.</title>
        <authorList>
            <person name="Gard D.L."/>
            <person name="Evans S.K."/>
            <person name="Moellmer E.G."/>
            <person name="Ritchie J.M."/>
            <person name="Sanzenbacher E."/>
        </authorList>
    </citation>
    <scope>NUCLEOTIDE SEQUENCE</scope>
    <source>
        <tissue evidence="2">Liver</tissue>
    </source>
</reference>
<dbReference type="Gene3D" id="1.25.10.10">
    <property type="entry name" value="Leucine-rich Repeat Variant"/>
    <property type="match status" value="1"/>
</dbReference>
<dbReference type="EMBL" id="GQ463968">
    <property type="protein sequence ID" value="ADC81171.1"/>
    <property type="molecule type" value="mRNA"/>
</dbReference>
<proteinExistence type="evidence at transcript level"/>
<feature type="non-terminal residue" evidence="2">
    <location>
        <position position="164"/>
    </location>
</feature>
<feature type="compositionally biased region" description="Polar residues" evidence="1">
    <location>
        <begin position="68"/>
        <end position="85"/>
    </location>
</feature>
<evidence type="ECO:0000313" key="2">
    <source>
        <dbReference type="EMBL" id="ADC81171.1"/>
    </source>
</evidence>
<feature type="non-terminal residue" evidence="2">
    <location>
        <position position="1"/>
    </location>
</feature>
<feature type="compositionally biased region" description="Low complexity" evidence="1">
    <location>
        <begin position="56"/>
        <end position="67"/>
    </location>
</feature>
<protein>
    <submittedName>
        <fullName evidence="2">Microtubule-associated protein 215 isoform M</fullName>
    </submittedName>
</protein>
<dbReference type="AlphaFoldDB" id="D3W627"/>
<evidence type="ECO:0000256" key="1">
    <source>
        <dbReference type="SAM" id="MobiDB-lite"/>
    </source>
</evidence>
<sequence length="164" mass="17348">MPAKPAAPAKISSKPAASAPKSSSAPVSQPQAAPSTIEESLPSAPEPKPDAKKAKSGGQAAKSKSVSLSSDGDNSLTKANTSLTKSKPVKQAAAGKKVPSKPNVKEEEDHSGPIFMVIPNGKDQRVKDEKALKVLKWNFTTPRDEYIEQLKTQMSTCVAKWLQD</sequence>
<accession>D3W627</accession>